<dbReference type="STRING" id="1802525.A2975_00155"/>
<accession>A0A1F8C2V8</accession>
<comment type="caution">
    <text evidence="1">The sequence shown here is derived from an EMBL/GenBank/DDBJ whole genome shotgun (WGS) entry which is preliminary data.</text>
</comment>
<evidence type="ECO:0000313" key="2">
    <source>
        <dbReference type="Proteomes" id="UP000178429"/>
    </source>
</evidence>
<dbReference type="EMBL" id="MGHL01000003">
    <property type="protein sequence ID" value="OGM70612.1"/>
    <property type="molecule type" value="Genomic_DNA"/>
</dbReference>
<name>A0A1F8C2V8_9BACT</name>
<dbReference type="Proteomes" id="UP000178429">
    <property type="component" value="Unassembled WGS sequence"/>
</dbReference>
<organism evidence="1 2">
    <name type="scientific">Candidatus Woesebacteria bacterium RIFCSPLOWO2_01_FULL_44_14</name>
    <dbReference type="NCBI Taxonomy" id="1802525"/>
    <lineage>
        <taxon>Bacteria</taxon>
        <taxon>Candidatus Woeseibacteriota</taxon>
    </lineage>
</organism>
<evidence type="ECO:0000313" key="1">
    <source>
        <dbReference type="EMBL" id="OGM70612.1"/>
    </source>
</evidence>
<proteinExistence type="predicted"/>
<protein>
    <recommendedName>
        <fullName evidence="3">Glycosyltransferase</fullName>
    </recommendedName>
</protein>
<sequence length="226" mass="26848">MNDITIIYYSSNREKSEFEARIRDNILKVSGDLPIISVTQKPINFGKNIVVGDVGASGFNMFRQVQIALQEAKTRFVLSAEADCLYPPDYFTFVPERDNLCYRNKNLYVMPQHRPYFWKKEEGATHAQIVGREFYLKTLDKLFAGAPKWSVEEKNFPKERTHKKQQDVFWPNEIEFYETKNPVVQVKTSQSMRHYTHSDRTARHQLPYWGKGREFRKRYYDIGYRH</sequence>
<reference evidence="1 2" key="1">
    <citation type="journal article" date="2016" name="Nat. Commun.">
        <title>Thousands of microbial genomes shed light on interconnected biogeochemical processes in an aquifer system.</title>
        <authorList>
            <person name="Anantharaman K."/>
            <person name="Brown C.T."/>
            <person name="Hug L.A."/>
            <person name="Sharon I."/>
            <person name="Castelle C.J."/>
            <person name="Probst A.J."/>
            <person name="Thomas B.C."/>
            <person name="Singh A."/>
            <person name="Wilkins M.J."/>
            <person name="Karaoz U."/>
            <person name="Brodie E.L."/>
            <person name="Williams K.H."/>
            <person name="Hubbard S.S."/>
            <person name="Banfield J.F."/>
        </authorList>
    </citation>
    <scope>NUCLEOTIDE SEQUENCE [LARGE SCALE GENOMIC DNA]</scope>
</reference>
<evidence type="ECO:0008006" key="3">
    <source>
        <dbReference type="Google" id="ProtNLM"/>
    </source>
</evidence>
<gene>
    <name evidence="1" type="ORF">A2975_00155</name>
</gene>
<dbReference type="AlphaFoldDB" id="A0A1F8C2V8"/>